<dbReference type="InterPro" id="IPR011989">
    <property type="entry name" value="ARM-like"/>
</dbReference>
<evidence type="ECO:0008006" key="7">
    <source>
        <dbReference type="Google" id="ProtNLM"/>
    </source>
</evidence>
<evidence type="ECO:0000256" key="4">
    <source>
        <dbReference type="SAM" id="MobiDB-lite"/>
    </source>
</evidence>
<dbReference type="SMART" id="SM00320">
    <property type="entry name" value="WD40"/>
    <property type="match status" value="5"/>
</dbReference>
<accession>A0A9P3HF03</accession>
<keyword evidence="1 3" id="KW-0853">WD repeat</keyword>
<comment type="caution">
    <text evidence="5">The sequence shown here is derived from an EMBL/GenBank/DDBJ whole genome shotgun (WGS) entry which is preliminary data.</text>
</comment>
<dbReference type="Gene3D" id="1.25.10.10">
    <property type="entry name" value="Leucine-rich Repeat Variant"/>
    <property type="match status" value="1"/>
</dbReference>
<evidence type="ECO:0000313" key="6">
    <source>
        <dbReference type="Proteomes" id="UP000827284"/>
    </source>
</evidence>
<feature type="repeat" description="WD" evidence="3">
    <location>
        <begin position="442"/>
        <end position="486"/>
    </location>
</feature>
<organism evidence="5 6">
    <name type="scientific">Entomortierella parvispora</name>
    <dbReference type="NCBI Taxonomy" id="205924"/>
    <lineage>
        <taxon>Eukaryota</taxon>
        <taxon>Fungi</taxon>
        <taxon>Fungi incertae sedis</taxon>
        <taxon>Mucoromycota</taxon>
        <taxon>Mortierellomycotina</taxon>
        <taxon>Mortierellomycetes</taxon>
        <taxon>Mortierellales</taxon>
        <taxon>Mortierellaceae</taxon>
        <taxon>Entomortierella</taxon>
    </lineage>
</organism>
<feature type="compositionally biased region" description="Low complexity" evidence="4">
    <location>
        <begin position="1139"/>
        <end position="1148"/>
    </location>
</feature>
<evidence type="ECO:0000313" key="5">
    <source>
        <dbReference type="EMBL" id="GJJ75514.1"/>
    </source>
</evidence>
<reference evidence="5" key="2">
    <citation type="journal article" date="2022" name="Microbiol. Resour. Announc.">
        <title>Whole-Genome Sequence of Entomortierella parvispora E1425, a Mucoromycotan Fungus Associated with Burkholderiaceae-Related Endosymbiotic Bacteria.</title>
        <authorList>
            <person name="Herlambang A."/>
            <person name="Guo Y."/>
            <person name="Takashima Y."/>
            <person name="Narisawa K."/>
            <person name="Ohta H."/>
            <person name="Nishizawa T."/>
        </authorList>
    </citation>
    <scope>NUCLEOTIDE SEQUENCE</scope>
    <source>
        <strain evidence="5">E1425</strain>
    </source>
</reference>
<dbReference type="InterPro" id="IPR049916">
    <property type="entry name" value="WDR72-like"/>
</dbReference>
<dbReference type="EMBL" id="BQFW01000011">
    <property type="protein sequence ID" value="GJJ75514.1"/>
    <property type="molecule type" value="Genomic_DNA"/>
</dbReference>
<feature type="repeat" description="WD" evidence="3">
    <location>
        <begin position="1085"/>
        <end position="1117"/>
    </location>
</feature>
<dbReference type="Pfam" id="PF00400">
    <property type="entry name" value="WD40"/>
    <property type="match status" value="2"/>
</dbReference>
<dbReference type="GO" id="GO:0005737">
    <property type="term" value="C:cytoplasm"/>
    <property type="evidence" value="ECO:0007669"/>
    <property type="project" value="TreeGrafter"/>
</dbReference>
<gene>
    <name evidence="5" type="ORF">EMPS_07872</name>
</gene>
<dbReference type="PROSITE" id="PS00678">
    <property type="entry name" value="WD_REPEATS_1"/>
    <property type="match status" value="1"/>
</dbReference>
<feature type="region of interest" description="Disordered" evidence="4">
    <location>
        <begin position="646"/>
        <end position="665"/>
    </location>
</feature>
<dbReference type="AlphaFoldDB" id="A0A9P3HF03"/>
<dbReference type="Gene3D" id="2.130.10.10">
    <property type="entry name" value="YVTN repeat-like/Quinoprotein amine dehydrogenase"/>
    <property type="match status" value="3"/>
</dbReference>
<sequence length="1211" mass="131322">MSSTSLSIPIAFWTRGISFAAISSVYACGDRVIAGFEDGLICVLRNKCTASVNSSGDDAGDILLEPAAVLIGHLSRITAFTGMIVQVDTKSAPEWVLYSASEDGEVKKWNLADGRCLQSSPDAFIGVPTYLGVFSGAEMLGSGPKFIICAGMSHEACILDSTSLEVVRVWGGHLEWLHCTVLPGDDQNQSRFLSVSADCKLSLWVFDTSGLTVVKSKVFEICPRLQEIPVSLVACCFSASRAALVTRGCIQVICMEQRKAACYVIHASRDESFAGAKFISLEEIAAWTQSGQVFVYSLSAALQRTELTAEQTPLELHSFVQISASWSNPTAVVEVSDREPSPTYMPNVMIVSTDKGQCHLNLQSTQDGLRYTYALLHGNEKETEASADLFPEPFITFSLMLSDELLALGHSNGNVWIGSIEDAIPLLTASPFAGTCKDAKLLQGHVGPVSCIFTSEDLLERSFVLTGGKDCSSRIWNIDAGREVACFNNHSRPIEHYFQVPEDGNTRMKRTVISVAEDHSVAIISIEEMSCIFLFGGYTHTLKTIQWRPPEDYVVLWYTDETAFVWQIQTGHLDRIVKGEAAREIMMDSRWKVSQISAHSYGSKWAFECTTLQFGNGVYIPILQLNLKHIQNILVTGRMVGRQGEASSALSGSGRPTSTVRATSSRQMATGASTGCIAKDKLSVDQYAQLSDKAQRCLRAARAVLGLLVTEDNAHAISIRALLGLPRPEATVTLGMKGNYGNISIQVPVIEDAGASWCTSPTLTASKLITILSLSKTLAAAQNLDVDMDTWSRGYCTAVQDAAGAGFCQPSLSYLAKYWQDPQVEVQEATKIVLMTAIERMSKGDIAVLVKYWSSFLPAAAQPDACSSQYMARSAVILGIIGAENADALPEKVCKLVALSLTILLNDDSRLSYKVASIDLLAQGFASWQPFIKADAVLKTLFSMAMDPQPNGGVVSRRARRAITQIASVNSVLFVTTLTQEILDAKKPIERIGLLKLISIFTRKDPAVLYLGLSRLAEAIVKSLDPTVPHIREQMLPVGTSVMMDLVLSYPQLDFHVGSQKLAVGTLEGAIVVYDLQTATRWQILEGHARPVSAVSFSRDGKTIVSCCLKEGTVRFWHPNPGFFGMLMAGNGIFGTRSSGSGSVSSGSGQQGGGGMPSLSSQQSSKTFDFALQESVVVGSEESMLNHVRFEWTGDRAVKLSVYDHIMSFNI</sequence>
<dbReference type="InterPro" id="IPR001680">
    <property type="entry name" value="WD40_rpt"/>
</dbReference>
<evidence type="ECO:0000256" key="2">
    <source>
        <dbReference type="ARBA" id="ARBA00022737"/>
    </source>
</evidence>
<dbReference type="PANTHER" id="PTHR44099">
    <property type="entry name" value="RABCONNECTIN-3B, ISOFORM A"/>
    <property type="match status" value="1"/>
</dbReference>
<dbReference type="SUPFAM" id="SSF50978">
    <property type="entry name" value="WD40 repeat-like"/>
    <property type="match status" value="2"/>
</dbReference>
<name>A0A9P3HF03_9FUNG</name>
<dbReference type="PROSITE" id="PS50082">
    <property type="entry name" value="WD_REPEATS_2"/>
    <property type="match status" value="2"/>
</dbReference>
<feature type="region of interest" description="Disordered" evidence="4">
    <location>
        <begin position="1139"/>
        <end position="1162"/>
    </location>
</feature>
<keyword evidence="6" id="KW-1185">Reference proteome</keyword>
<dbReference type="InterPro" id="IPR015943">
    <property type="entry name" value="WD40/YVTN_repeat-like_dom_sf"/>
</dbReference>
<dbReference type="InterPro" id="IPR019775">
    <property type="entry name" value="WD40_repeat_CS"/>
</dbReference>
<proteinExistence type="predicted"/>
<dbReference type="Proteomes" id="UP000827284">
    <property type="component" value="Unassembled WGS sequence"/>
</dbReference>
<evidence type="ECO:0000256" key="3">
    <source>
        <dbReference type="PROSITE-ProRule" id="PRU00221"/>
    </source>
</evidence>
<evidence type="ECO:0000256" key="1">
    <source>
        <dbReference type="ARBA" id="ARBA00022574"/>
    </source>
</evidence>
<dbReference type="InterPro" id="IPR036322">
    <property type="entry name" value="WD40_repeat_dom_sf"/>
</dbReference>
<protein>
    <recommendedName>
        <fullName evidence="7">WD40 repeat-like protein</fullName>
    </recommendedName>
</protein>
<dbReference type="PANTHER" id="PTHR44099:SF4">
    <property type="entry name" value="RABCONNECTIN-3B, ISOFORM A"/>
    <property type="match status" value="1"/>
</dbReference>
<reference evidence="5" key="1">
    <citation type="submission" date="2021-11" db="EMBL/GenBank/DDBJ databases">
        <authorList>
            <person name="Herlambang A."/>
            <person name="Guo Y."/>
            <person name="Takashima Y."/>
            <person name="Nishizawa T."/>
        </authorList>
    </citation>
    <scope>NUCLEOTIDE SEQUENCE</scope>
    <source>
        <strain evidence="5">E1425</strain>
    </source>
</reference>
<dbReference type="OrthoDB" id="338622at2759"/>
<keyword evidence="2" id="KW-0677">Repeat</keyword>